<comment type="caution">
    <text evidence="1">The sequence shown here is derived from an EMBL/GenBank/DDBJ whole genome shotgun (WGS) entry which is preliminary data.</text>
</comment>
<proteinExistence type="predicted"/>
<dbReference type="EMBL" id="QNSB01000007">
    <property type="protein sequence ID" value="RBP70744.1"/>
    <property type="molecule type" value="Genomic_DNA"/>
</dbReference>
<gene>
    <name evidence="1" type="ORF">DFO65_10762</name>
</gene>
<organism evidence="1 2">
    <name type="scientific">Brevibacterium celere</name>
    <dbReference type="NCBI Taxonomy" id="225845"/>
    <lineage>
        <taxon>Bacteria</taxon>
        <taxon>Bacillati</taxon>
        <taxon>Actinomycetota</taxon>
        <taxon>Actinomycetes</taxon>
        <taxon>Micrococcales</taxon>
        <taxon>Brevibacteriaceae</taxon>
        <taxon>Brevibacterium</taxon>
    </lineage>
</organism>
<dbReference type="SUPFAM" id="SSF51735">
    <property type="entry name" value="NAD(P)-binding Rossmann-fold domains"/>
    <property type="match status" value="1"/>
</dbReference>
<evidence type="ECO:0000313" key="1">
    <source>
        <dbReference type="EMBL" id="RBP70744.1"/>
    </source>
</evidence>
<sequence>MDILIIGASGHVGGLLAETLAADHRIRGLVRTEPESAVPYSPVVVPDWVERPEAVAEAVGEPRQVDAVIAALGGWYVDGPMLERGLGAFDADCDSHLRSHFAACQVSTALAQDRGQDGARRRLTHVALNGVASIEACVGSGAISVFGAAQEMLIRVAAAESESVHFRELKILAPVAGDERNDLTGGVETVSVSAVASAAEHILREPTAHQTLTSIHAF</sequence>
<reference evidence="1 2" key="1">
    <citation type="submission" date="2018-06" db="EMBL/GenBank/DDBJ databases">
        <title>Freshwater and sediment microbial communities from various areas in North America, analyzing microbe dynamics in response to fracking.</title>
        <authorList>
            <person name="Lamendella R."/>
        </authorList>
    </citation>
    <scope>NUCLEOTIDE SEQUENCE [LARGE SCALE GENOMIC DNA]</scope>
    <source>
        <strain evidence="1 2">3b_TX</strain>
    </source>
</reference>
<dbReference type="Gene3D" id="3.40.50.720">
    <property type="entry name" value="NAD(P)-binding Rossmann-like Domain"/>
    <property type="match status" value="1"/>
</dbReference>
<evidence type="ECO:0008006" key="3">
    <source>
        <dbReference type="Google" id="ProtNLM"/>
    </source>
</evidence>
<keyword evidence="2" id="KW-1185">Reference proteome</keyword>
<dbReference type="RefSeq" id="WP_113904547.1">
    <property type="nucleotide sequence ID" value="NZ_QNSB01000007.1"/>
</dbReference>
<evidence type="ECO:0000313" key="2">
    <source>
        <dbReference type="Proteomes" id="UP000253509"/>
    </source>
</evidence>
<dbReference type="AlphaFoldDB" id="A0A366IJU3"/>
<dbReference type="InterPro" id="IPR036291">
    <property type="entry name" value="NAD(P)-bd_dom_sf"/>
</dbReference>
<dbReference type="Proteomes" id="UP000253509">
    <property type="component" value="Unassembled WGS sequence"/>
</dbReference>
<protein>
    <recommendedName>
        <fullName evidence="3">NAD(P)-binding protein</fullName>
    </recommendedName>
</protein>
<name>A0A366IJU3_9MICO</name>
<accession>A0A366IJU3</accession>